<evidence type="ECO:0000313" key="4">
    <source>
        <dbReference type="EMBL" id="KKI65060.1"/>
    </source>
</evidence>
<reference evidence="4 5" key="1">
    <citation type="submission" date="2015-03" db="EMBL/GenBank/DDBJ databases">
        <title>Genome Assembly of Staphylococcus cohnii subsp. cohnii strain G22B2.</title>
        <authorList>
            <person name="Nair G."/>
            <person name="Kaur G."/>
            <person name="Khatri I."/>
            <person name="Singh N.K."/>
            <person name="Sathyabama S."/>
            <person name="Maurya S.K."/>
            <person name="Subramanian S."/>
            <person name="Agrewala J.N."/>
            <person name="Mayilraj S."/>
        </authorList>
    </citation>
    <scope>NUCLEOTIDE SEQUENCE [LARGE SCALE GENOMIC DNA]</scope>
    <source>
        <strain evidence="4 5">G22B2</strain>
    </source>
</reference>
<keyword evidence="3" id="KW-0119">Carbohydrate metabolism</keyword>
<dbReference type="GO" id="GO:0004034">
    <property type="term" value="F:aldose 1-epimerase activity"/>
    <property type="evidence" value="ECO:0007669"/>
    <property type="project" value="TreeGrafter"/>
</dbReference>
<protein>
    <submittedName>
        <fullName evidence="4">Aldose 1-epimerase</fullName>
    </submittedName>
</protein>
<evidence type="ECO:0000256" key="2">
    <source>
        <dbReference type="ARBA" id="ARBA00023235"/>
    </source>
</evidence>
<dbReference type="GO" id="GO:0006006">
    <property type="term" value="P:glucose metabolic process"/>
    <property type="evidence" value="ECO:0007669"/>
    <property type="project" value="TreeGrafter"/>
</dbReference>
<proteinExistence type="inferred from homology"/>
<organism evidence="4 5">
    <name type="scientific">Staphylococcus cohnii subsp. cohnii</name>
    <dbReference type="NCBI Taxonomy" id="74704"/>
    <lineage>
        <taxon>Bacteria</taxon>
        <taxon>Bacillati</taxon>
        <taxon>Bacillota</taxon>
        <taxon>Bacilli</taxon>
        <taxon>Bacillales</taxon>
        <taxon>Staphylococcaceae</taxon>
        <taxon>Staphylococcus</taxon>
        <taxon>Staphylococcus cohnii species complex</taxon>
    </lineage>
</organism>
<sequence>MMFAKVERQSNGIDLIKIDNEATKIVFTNYGARIVSWKYDDNNIVLGNVVEADEFYQQNPFYFGATVGRYGGRIANAEFHLDGKTYRLDTNDGENNIHGGFKGIDKCYFDYEIFEQVGQVKIVFSTTIQQSDDHFPGNINLEVIHTYDVDHKWTIEYKAVATEKTIFNPMNHVYFNLNRDNNVIDNHSISSSVLKMHLLDNDHFVTKQEPLNLESVFERSQLQFKDIFNSEHHDIQEQMKQYGGLDHPFQIGEQGMTVENKHFQLSVETDMPNVVIFTFNDTTEWESDFNIYKAHSGFTLETQCIPNDINLYGENAPSILEANQPFYSKTSYKIAEKKSGEVE</sequence>
<keyword evidence="2" id="KW-0413">Isomerase</keyword>
<dbReference type="GO" id="GO:0005737">
    <property type="term" value="C:cytoplasm"/>
    <property type="evidence" value="ECO:0007669"/>
    <property type="project" value="TreeGrafter"/>
</dbReference>
<dbReference type="CDD" id="cd09019">
    <property type="entry name" value="galactose_mutarotase_like"/>
    <property type="match status" value="1"/>
</dbReference>
<dbReference type="SUPFAM" id="SSF74650">
    <property type="entry name" value="Galactose mutarotase-like"/>
    <property type="match status" value="1"/>
</dbReference>
<evidence type="ECO:0000313" key="5">
    <source>
        <dbReference type="Proteomes" id="UP000034455"/>
    </source>
</evidence>
<dbReference type="InterPro" id="IPR011013">
    <property type="entry name" value="Gal_mutarotase_sf_dom"/>
</dbReference>
<gene>
    <name evidence="4" type="ORF">UF66_1703</name>
</gene>
<dbReference type="GO" id="GO:0030246">
    <property type="term" value="F:carbohydrate binding"/>
    <property type="evidence" value="ECO:0007669"/>
    <property type="project" value="InterPro"/>
</dbReference>
<comment type="similarity">
    <text evidence="1">Belongs to the aldose epimerase family.</text>
</comment>
<dbReference type="Proteomes" id="UP000034455">
    <property type="component" value="Unassembled WGS sequence"/>
</dbReference>
<dbReference type="PANTHER" id="PTHR10091">
    <property type="entry name" value="ALDOSE-1-EPIMERASE"/>
    <property type="match status" value="1"/>
</dbReference>
<dbReference type="GO" id="GO:0033499">
    <property type="term" value="P:galactose catabolic process via UDP-galactose, Leloir pathway"/>
    <property type="evidence" value="ECO:0007669"/>
    <property type="project" value="TreeGrafter"/>
</dbReference>
<accession>A0A0M2P4D6</accession>
<dbReference type="InterPro" id="IPR014718">
    <property type="entry name" value="GH-type_carb-bd"/>
</dbReference>
<dbReference type="InterPro" id="IPR008183">
    <property type="entry name" value="Aldose_1/G6P_1-epimerase"/>
</dbReference>
<dbReference type="Pfam" id="PF01263">
    <property type="entry name" value="Aldose_epim"/>
    <property type="match status" value="1"/>
</dbReference>
<dbReference type="PATRIC" id="fig|74704.6.peg.1746"/>
<dbReference type="AlphaFoldDB" id="A0A0M2P4D6"/>
<comment type="caution">
    <text evidence="4">The sequence shown here is derived from an EMBL/GenBank/DDBJ whole genome shotgun (WGS) entry which is preliminary data.</text>
</comment>
<evidence type="ECO:0000256" key="1">
    <source>
        <dbReference type="ARBA" id="ARBA00006206"/>
    </source>
</evidence>
<dbReference type="Gene3D" id="2.70.98.10">
    <property type="match status" value="1"/>
</dbReference>
<evidence type="ECO:0000256" key="3">
    <source>
        <dbReference type="ARBA" id="ARBA00023277"/>
    </source>
</evidence>
<dbReference type="InterPro" id="IPR047215">
    <property type="entry name" value="Galactose_mutarotase-like"/>
</dbReference>
<dbReference type="PANTHER" id="PTHR10091:SF0">
    <property type="entry name" value="GALACTOSE MUTAROTASE"/>
    <property type="match status" value="1"/>
</dbReference>
<dbReference type="EMBL" id="LAKJ01000003">
    <property type="protein sequence ID" value="KKI65060.1"/>
    <property type="molecule type" value="Genomic_DNA"/>
</dbReference>
<name>A0A0M2P4D6_STACC</name>